<dbReference type="EMBL" id="PUFP01000005">
    <property type="protein sequence ID" value="TDG81165.1"/>
    <property type="molecule type" value="Genomic_DNA"/>
</dbReference>
<evidence type="ECO:0000313" key="2">
    <source>
        <dbReference type="EMBL" id="TDG81165.1"/>
    </source>
</evidence>
<comment type="caution">
    <text evidence="2">The sequence shown here is derived from an EMBL/GenBank/DDBJ whole genome shotgun (WGS) entry which is preliminary data.</text>
</comment>
<dbReference type="AlphaFoldDB" id="A0A4R5NU56"/>
<feature type="coiled-coil region" evidence="1">
    <location>
        <begin position="22"/>
        <end position="49"/>
    </location>
</feature>
<organism evidence="2 3">
    <name type="scientific">Lentilactobacillus buchneri DSM 20057</name>
    <dbReference type="NCBI Taxonomy" id="1423728"/>
    <lineage>
        <taxon>Bacteria</taxon>
        <taxon>Bacillati</taxon>
        <taxon>Bacillota</taxon>
        <taxon>Bacilli</taxon>
        <taxon>Lactobacillales</taxon>
        <taxon>Lactobacillaceae</taxon>
        <taxon>Lentilactobacillus</taxon>
    </lineage>
</organism>
<name>A0A4R5NU56_LENBU</name>
<reference evidence="2 3" key="1">
    <citation type="journal article" date="2019" name="Appl. Microbiol. Biotechnol.">
        <title>Uncovering carbohydrate metabolism through a genotype-phenotype association study of 56 lactic acid bacteria genomes.</title>
        <authorList>
            <person name="Buron-Moles G."/>
            <person name="Chailyan A."/>
            <person name="Dolejs I."/>
            <person name="Forster J."/>
            <person name="Miks M.H."/>
        </authorList>
    </citation>
    <scope>NUCLEOTIDE SEQUENCE [LARGE SCALE GENOMIC DNA]</scope>
    <source>
        <strain evidence="2 3">ATCC 4005</strain>
    </source>
</reference>
<proteinExistence type="predicted"/>
<evidence type="ECO:0000256" key="1">
    <source>
        <dbReference type="SAM" id="Coils"/>
    </source>
</evidence>
<protein>
    <submittedName>
        <fullName evidence="2">Uncharacterized protein</fullName>
    </submittedName>
</protein>
<keyword evidence="1" id="KW-0175">Coiled coil</keyword>
<sequence length="148" mass="16872">MNDEIRQRKQNFQELFNSDRVNNFLNSEYFELSQQIMNLEHELKLDQKQTANVLGMSLQLFLQFEMGVSTDVHAYHSIIRRLNQAKDQQKDDLDLTVVIRNSQSLSDSVTVPVKDLGSQAANESVSALSKSVSFDSSSEKVTSLTGWR</sequence>
<evidence type="ECO:0000313" key="3">
    <source>
        <dbReference type="Proteomes" id="UP000295181"/>
    </source>
</evidence>
<gene>
    <name evidence="2" type="ORF">C5L32_001820</name>
</gene>
<dbReference type="Proteomes" id="UP000295181">
    <property type="component" value="Unassembled WGS sequence"/>
</dbReference>
<accession>A0A4R5NU56</accession>
<dbReference type="GeneID" id="72461585"/>
<dbReference type="RefSeq" id="WP_056938809.1">
    <property type="nucleotide sequence ID" value="NZ_AZDM01000010.1"/>
</dbReference>